<organism evidence="3 4">
    <name type="scientific">Bowmanella pacifica</name>
    <dbReference type="NCBI Taxonomy" id="502051"/>
    <lineage>
        <taxon>Bacteria</taxon>
        <taxon>Pseudomonadati</taxon>
        <taxon>Pseudomonadota</taxon>
        <taxon>Gammaproteobacteria</taxon>
        <taxon>Alteromonadales</taxon>
        <taxon>Alteromonadaceae</taxon>
        <taxon>Bowmanella</taxon>
    </lineage>
</organism>
<reference evidence="3" key="1">
    <citation type="journal article" date="2014" name="Int. J. Syst. Evol. Microbiol.">
        <title>Complete genome sequence of Corynebacterium casei LMG S-19264T (=DSM 44701T), isolated from a smear-ripened cheese.</title>
        <authorList>
            <consortium name="US DOE Joint Genome Institute (JGI-PGF)"/>
            <person name="Walter F."/>
            <person name="Albersmeier A."/>
            <person name="Kalinowski J."/>
            <person name="Ruckert C."/>
        </authorList>
    </citation>
    <scope>NUCLEOTIDE SEQUENCE</scope>
    <source>
        <strain evidence="3">CGMCC 1.7086</strain>
    </source>
</reference>
<evidence type="ECO:0000313" key="4">
    <source>
        <dbReference type="Proteomes" id="UP000606935"/>
    </source>
</evidence>
<dbReference type="Proteomes" id="UP000606935">
    <property type="component" value="Unassembled WGS sequence"/>
</dbReference>
<dbReference type="EMBL" id="BMLS01000007">
    <property type="protein sequence ID" value="GGO74020.1"/>
    <property type="molecule type" value="Genomic_DNA"/>
</dbReference>
<gene>
    <name evidence="3" type="ORF">GCM10010982_35900</name>
</gene>
<dbReference type="RefSeq" id="WP_188698489.1">
    <property type="nucleotide sequence ID" value="NZ_BMLS01000007.1"/>
</dbReference>
<dbReference type="Pfam" id="PF03886">
    <property type="entry name" value="ABC_trans_aux"/>
    <property type="match status" value="1"/>
</dbReference>
<keyword evidence="4" id="KW-1185">Reference proteome</keyword>
<feature type="domain" description="ABC-type transport auxiliary lipoprotein component" evidence="2">
    <location>
        <begin position="26"/>
        <end position="182"/>
    </location>
</feature>
<feature type="signal peptide" evidence="1">
    <location>
        <begin position="1"/>
        <end position="19"/>
    </location>
</feature>
<dbReference type="PROSITE" id="PS51257">
    <property type="entry name" value="PROKAR_LIPOPROTEIN"/>
    <property type="match status" value="1"/>
</dbReference>
<evidence type="ECO:0000259" key="2">
    <source>
        <dbReference type="Pfam" id="PF03886"/>
    </source>
</evidence>
<feature type="chain" id="PRO_5037816303" description="ABC-type transport auxiliary lipoprotein component domain-containing protein" evidence="1">
    <location>
        <begin position="20"/>
        <end position="186"/>
    </location>
</feature>
<name>A0A918DLU7_9ALTE</name>
<dbReference type="InterPro" id="IPR005586">
    <property type="entry name" value="ABC_trans_aux"/>
</dbReference>
<evidence type="ECO:0000256" key="1">
    <source>
        <dbReference type="SAM" id="SignalP"/>
    </source>
</evidence>
<sequence>MRIFTSVITLLALTACSSAPPPLQYYLLDSPGIKSAENTPLKRQIRVEVLPLPEYLQQDGLVMRMADGSLHVSRQHLWAQGLQQSMPQVLVDALNHTQSGHFLIMTEPGAERAEERLVVQIRHLLIDQQQGALLNAQYWLLDKQGQVQSQGSFTDNQQLDQDGYPHAVEKLQQLLNHLAARIQTSL</sequence>
<keyword evidence="1" id="KW-0732">Signal</keyword>
<evidence type="ECO:0000313" key="3">
    <source>
        <dbReference type="EMBL" id="GGO74020.1"/>
    </source>
</evidence>
<comment type="caution">
    <text evidence="3">The sequence shown here is derived from an EMBL/GenBank/DDBJ whole genome shotgun (WGS) entry which is preliminary data.</text>
</comment>
<dbReference type="AlphaFoldDB" id="A0A918DLU7"/>
<dbReference type="Gene3D" id="3.40.50.10610">
    <property type="entry name" value="ABC-type transport auxiliary lipoprotein component"/>
    <property type="match status" value="1"/>
</dbReference>
<protein>
    <recommendedName>
        <fullName evidence="2">ABC-type transport auxiliary lipoprotein component domain-containing protein</fullName>
    </recommendedName>
</protein>
<dbReference type="SUPFAM" id="SSF159594">
    <property type="entry name" value="XCC0632-like"/>
    <property type="match status" value="1"/>
</dbReference>
<accession>A0A918DLU7</accession>
<reference evidence="3" key="2">
    <citation type="submission" date="2020-09" db="EMBL/GenBank/DDBJ databases">
        <authorList>
            <person name="Sun Q."/>
            <person name="Zhou Y."/>
        </authorList>
    </citation>
    <scope>NUCLEOTIDE SEQUENCE</scope>
    <source>
        <strain evidence="3">CGMCC 1.7086</strain>
    </source>
</reference>
<proteinExistence type="predicted"/>